<dbReference type="SUPFAM" id="SSF52038">
    <property type="entry name" value="Barstar-related"/>
    <property type="match status" value="1"/>
</dbReference>
<accession>A0A174RU11</accession>
<dbReference type="Proteomes" id="UP000095563">
    <property type="component" value="Unassembled WGS sequence"/>
</dbReference>
<dbReference type="InterPro" id="IPR035905">
    <property type="entry name" value="Barstar-like_sf"/>
</dbReference>
<evidence type="ECO:0000313" key="4">
    <source>
        <dbReference type="Proteomes" id="UP000095563"/>
    </source>
</evidence>
<evidence type="ECO:0000256" key="1">
    <source>
        <dbReference type="ARBA" id="ARBA00006845"/>
    </source>
</evidence>
<reference evidence="3 4" key="1">
    <citation type="submission" date="2015-09" db="EMBL/GenBank/DDBJ databases">
        <authorList>
            <consortium name="Pathogen Informatics"/>
        </authorList>
    </citation>
    <scope>NUCLEOTIDE SEQUENCE [LARGE SCALE GENOMIC DNA]</scope>
    <source>
        <strain evidence="3 4">2789STDY5834956</strain>
    </source>
</reference>
<dbReference type="Pfam" id="PF01337">
    <property type="entry name" value="Barstar"/>
    <property type="match status" value="1"/>
</dbReference>
<evidence type="ECO:0000313" key="3">
    <source>
        <dbReference type="EMBL" id="CUP87177.1"/>
    </source>
</evidence>
<dbReference type="Gene3D" id="3.30.370.10">
    <property type="entry name" value="Barstar-like"/>
    <property type="match status" value="1"/>
</dbReference>
<comment type="similarity">
    <text evidence="1">Belongs to the barstar family.</text>
</comment>
<dbReference type="RefSeq" id="WP_055207073.1">
    <property type="nucleotide sequence ID" value="NZ_CZBO01000001.1"/>
</dbReference>
<feature type="domain" description="Barstar (barnase inhibitor)" evidence="2">
    <location>
        <begin position="2"/>
        <end position="82"/>
    </location>
</feature>
<name>A0A174RU11_9CLOT</name>
<dbReference type="InterPro" id="IPR000468">
    <property type="entry name" value="Barstar"/>
</dbReference>
<gene>
    <name evidence="3" type="ORF">ERS852568_01107</name>
</gene>
<proteinExistence type="inferred from homology"/>
<dbReference type="EMBL" id="CZBO01000001">
    <property type="protein sequence ID" value="CUP87177.1"/>
    <property type="molecule type" value="Genomic_DNA"/>
</dbReference>
<dbReference type="CDD" id="cd05142">
    <property type="entry name" value="Barstar"/>
    <property type="match status" value="1"/>
</dbReference>
<organism evidence="3 4">
    <name type="scientific">Clostridium baratii</name>
    <dbReference type="NCBI Taxonomy" id="1561"/>
    <lineage>
        <taxon>Bacteria</taxon>
        <taxon>Bacillati</taxon>
        <taxon>Bacillota</taxon>
        <taxon>Clostridia</taxon>
        <taxon>Eubacteriales</taxon>
        <taxon>Clostridiaceae</taxon>
        <taxon>Clostridium</taxon>
    </lineage>
</organism>
<protein>
    <submittedName>
        <fullName evidence="3">Barnase inhibitor</fullName>
    </submittedName>
</protein>
<evidence type="ECO:0000259" key="2">
    <source>
        <dbReference type="Pfam" id="PF01337"/>
    </source>
</evidence>
<sequence>MNKVILNGEDFTTKEELHSILKSKLELPDYYGNNLDALRDCLTGWIEVPMTLEWINFEKSKNNLGDYVQKLLEVFKEAQEEINGFILIIK</sequence>
<dbReference type="AlphaFoldDB" id="A0A174RU11"/>